<dbReference type="AlphaFoldDB" id="A0A2U3KNA6"/>
<organism evidence="5 6">
    <name type="scientific">Candidatus Desulfosporosinus infrequens</name>
    <dbReference type="NCBI Taxonomy" id="2043169"/>
    <lineage>
        <taxon>Bacteria</taxon>
        <taxon>Bacillati</taxon>
        <taxon>Bacillota</taxon>
        <taxon>Clostridia</taxon>
        <taxon>Eubacteriales</taxon>
        <taxon>Desulfitobacteriaceae</taxon>
        <taxon>Desulfosporosinus</taxon>
    </lineage>
</organism>
<evidence type="ECO:0000256" key="1">
    <source>
        <dbReference type="ARBA" id="ARBA00008857"/>
    </source>
</evidence>
<comment type="similarity">
    <text evidence="1">Belongs to the 'phage' integrase family.</text>
</comment>
<sequence>MNISKLVDNACVCLEVQHFTASTIYVNFKRHWNGLLKTAGADAEFNYQTVAKYLIEKCGENLLTVDLSILPLKKYRIQHAFHSLIHYYDFGQFPSSSMASAIVRINLPGFENDCLSQYISYVDKDLGYSRSSLKYSFNTIHNYLISCPLTYICDNQILRYFMALGSNSKQTVKSKLKVIKRFLCYCYEMGFIKLDYSSLFPSNKLRSYTEVPSVYTPDEIFQVLEYIKSQDSPNKKRNYAIAVLIAVYGFRAGDIIKLKLSDIDWENEMICIIQSKTLQQLTHKLTVHTGNALTDYLLNERPLSDYETIFLKNNGKEIGSSATISSIVFNAFVNSGIIINGRKHGSHCLRHSLASNMLSNDSSIFEISKTLGHASVDTTRIYTKVDLSHLRLCELEVPSYE</sequence>
<dbReference type="GO" id="GO:0006310">
    <property type="term" value="P:DNA recombination"/>
    <property type="evidence" value="ECO:0007669"/>
    <property type="project" value="UniProtKB-KW"/>
</dbReference>
<dbReference type="EMBL" id="OMOF01000161">
    <property type="protein sequence ID" value="SPF41143.1"/>
    <property type="molecule type" value="Genomic_DNA"/>
</dbReference>
<evidence type="ECO:0000259" key="4">
    <source>
        <dbReference type="PROSITE" id="PS51898"/>
    </source>
</evidence>
<accession>A0A2U3KNA6</accession>
<feature type="domain" description="Tyr recombinase" evidence="4">
    <location>
        <begin position="210"/>
        <end position="395"/>
    </location>
</feature>
<proteinExistence type="inferred from homology"/>
<dbReference type="InterPro" id="IPR002104">
    <property type="entry name" value="Integrase_catalytic"/>
</dbReference>
<dbReference type="Proteomes" id="UP000238916">
    <property type="component" value="Unassembled WGS sequence"/>
</dbReference>
<dbReference type="SUPFAM" id="SSF56349">
    <property type="entry name" value="DNA breaking-rejoining enzymes"/>
    <property type="match status" value="1"/>
</dbReference>
<evidence type="ECO:0000313" key="6">
    <source>
        <dbReference type="Proteomes" id="UP000238916"/>
    </source>
</evidence>
<keyword evidence="3" id="KW-0233">DNA recombination</keyword>
<dbReference type="InterPro" id="IPR011010">
    <property type="entry name" value="DNA_brk_join_enz"/>
</dbReference>
<dbReference type="PANTHER" id="PTHR30349">
    <property type="entry name" value="PHAGE INTEGRASE-RELATED"/>
    <property type="match status" value="1"/>
</dbReference>
<reference evidence="6" key="1">
    <citation type="submission" date="2018-02" db="EMBL/GenBank/DDBJ databases">
        <authorList>
            <person name="Hausmann B."/>
        </authorList>
    </citation>
    <scope>NUCLEOTIDE SEQUENCE [LARGE SCALE GENOMIC DNA]</scope>
    <source>
        <strain evidence="6">Peat soil MAG SbF1</strain>
    </source>
</reference>
<dbReference type="Gene3D" id="1.10.443.10">
    <property type="entry name" value="Intergrase catalytic core"/>
    <property type="match status" value="1"/>
</dbReference>
<evidence type="ECO:0000256" key="3">
    <source>
        <dbReference type="ARBA" id="ARBA00023172"/>
    </source>
</evidence>
<dbReference type="GO" id="GO:0015074">
    <property type="term" value="P:DNA integration"/>
    <property type="evidence" value="ECO:0007669"/>
    <property type="project" value="InterPro"/>
</dbReference>
<dbReference type="PANTHER" id="PTHR30349:SF41">
    <property type="entry name" value="INTEGRASE_RECOMBINASE PROTEIN MJ0367-RELATED"/>
    <property type="match status" value="1"/>
</dbReference>
<evidence type="ECO:0000313" key="5">
    <source>
        <dbReference type="EMBL" id="SPF41143.1"/>
    </source>
</evidence>
<keyword evidence="2" id="KW-0238">DNA-binding</keyword>
<name>A0A2U3KNA6_9FIRM</name>
<dbReference type="InterPro" id="IPR050090">
    <property type="entry name" value="Tyrosine_recombinase_XerCD"/>
</dbReference>
<dbReference type="InterPro" id="IPR013762">
    <property type="entry name" value="Integrase-like_cat_sf"/>
</dbReference>
<dbReference type="PROSITE" id="PS51898">
    <property type="entry name" value="TYR_RECOMBINASE"/>
    <property type="match status" value="1"/>
</dbReference>
<dbReference type="GO" id="GO:0003677">
    <property type="term" value="F:DNA binding"/>
    <property type="evidence" value="ECO:0007669"/>
    <property type="project" value="UniProtKB-KW"/>
</dbReference>
<dbReference type="Pfam" id="PF00589">
    <property type="entry name" value="Phage_integrase"/>
    <property type="match status" value="1"/>
</dbReference>
<protein>
    <recommendedName>
        <fullName evidence="4">Tyr recombinase domain-containing protein</fullName>
    </recommendedName>
</protein>
<gene>
    <name evidence="5" type="ORF">SBF1_2430003</name>
</gene>
<evidence type="ECO:0000256" key="2">
    <source>
        <dbReference type="ARBA" id="ARBA00023125"/>
    </source>
</evidence>